<protein>
    <recommendedName>
        <fullName evidence="2">Coiled-coil domain-containing protein 22 homolog</fullName>
    </recommendedName>
</protein>
<dbReference type="InterPro" id="IPR048349">
    <property type="entry name" value="CCDC22_N"/>
</dbReference>
<name>A0A0P4WHG9_SCYOL</name>
<accession>A0A0P4WHG9</accession>
<evidence type="ECO:0000259" key="6">
    <source>
        <dbReference type="Pfam" id="PF21674"/>
    </source>
</evidence>
<dbReference type="GO" id="GO:0097602">
    <property type="term" value="F:cullin family protein binding"/>
    <property type="evidence" value="ECO:0007669"/>
    <property type="project" value="TreeGrafter"/>
</dbReference>
<dbReference type="PANTHER" id="PTHR15668:SF4">
    <property type="entry name" value="COILED-COIL DOMAIN-CONTAINING PROTEIN 22"/>
    <property type="match status" value="1"/>
</dbReference>
<dbReference type="AlphaFoldDB" id="A0A0P4WHG9"/>
<evidence type="ECO:0000256" key="2">
    <source>
        <dbReference type="ARBA" id="ARBA00017553"/>
    </source>
</evidence>
<dbReference type="Pfam" id="PF05667">
    <property type="entry name" value="CCDC22_CC"/>
    <property type="match status" value="1"/>
</dbReference>
<dbReference type="EMBL" id="GDRN01051362">
    <property type="protein sequence ID" value="JAI66402.1"/>
    <property type="molecule type" value="Transcribed_RNA"/>
</dbReference>
<evidence type="ECO:0000256" key="1">
    <source>
        <dbReference type="ARBA" id="ARBA00006438"/>
    </source>
</evidence>
<evidence type="ECO:0000256" key="4">
    <source>
        <dbReference type="SAM" id="MobiDB-lite"/>
    </source>
</evidence>
<comment type="similarity">
    <text evidence="1">Belongs to the CCDC22 family.</text>
</comment>
<keyword evidence="3" id="KW-0175">Coiled coil</keyword>
<dbReference type="InterPro" id="IPR008530">
    <property type="entry name" value="CCDC22"/>
</dbReference>
<evidence type="ECO:0000256" key="3">
    <source>
        <dbReference type="SAM" id="Coils"/>
    </source>
</evidence>
<sequence>MEEVDKILILTLNHLGCDIDEEMKTVGSFGIEKVVGGVVRCLHAICSDCDLPTSLPQNMAQRFRAAAAIAQAVKDTGYPGDIGYQSLLYPSEADLRRIFMFLIEKLPRDSSPVSDEPINKATLIHREAKKKVSEALSQPWIPPHCRHIVRKNSSHASLTKYGTAHTQGFTSKPFRGYEDPSQFSTEMKNYYGNHLRRVTMLVGYNCLLATLLNTHAAQLEGEKFIPSGNNIKNNNEKVNLEPLMSERNVPKAVHSTPPADLAVLSIQATSIKSGAQESDTTSMEGKTTDQKAAASSEEDAARSREECLASLEEEVANVKNKINECTQGMEDAQDALAKLTDEIAQEEELTKEKSKDAKTMQRTSSLLPESDVNIQKLKAALKNSEEKMGRLQQQWNAHREPLSEQLARLTLEMEDKKKNKEKILENIGSLRDKMKAMVQEASRKESAEAQLKEQVEKITKDVNRSVYTKRIIDISAKVRKQKQEIDRVLADTRTIQKEINILSGKLERTFTVVEGTAYKEAANNERVRQVYRAVAAVHEGCGELVDIVRETGATQREISDLREQVDLEKTKNVEEKLEQLRVDLNQVKKENASLKKQIA</sequence>
<dbReference type="GO" id="GO:2000060">
    <property type="term" value="P:positive regulation of ubiquitin-dependent protein catabolic process"/>
    <property type="evidence" value="ECO:0007669"/>
    <property type="project" value="TreeGrafter"/>
</dbReference>
<dbReference type="InterPro" id="IPR048348">
    <property type="entry name" value="CCDC22_CC"/>
</dbReference>
<dbReference type="Pfam" id="PF21674">
    <property type="entry name" value="CCDC22_N"/>
    <property type="match status" value="1"/>
</dbReference>
<evidence type="ECO:0000259" key="5">
    <source>
        <dbReference type="Pfam" id="PF05667"/>
    </source>
</evidence>
<dbReference type="PANTHER" id="PTHR15668">
    <property type="entry name" value="JM1 PROTEIN"/>
    <property type="match status" value="1"/>
</dbReference>
<feature type="domain" description="CCDC22 coiled-coil" evidence="5">
    <location>
        <begin position="128"/>
        <end position="571"/>
    </location>
</feature>
<feature type="region of interest" description="Disordered" evidence="4">
    <location>
        <begin position="272"/>
        <end position="302"/>
    </location>
</feature>
<feature type="domain" description="CCDC22 N-terminal" evidence="6">
    <location>
        <begin position="1"/>
        <end position="107"/>
    </location>
</feature>
<organism evidence="7">
    <name type="scientific">Scylla olivacea</name>
    <name type="common">Orange mud crab</name>
    <name type="synonym">Cancer olivacea</name>
    <dbReference type="NCBI Taxonomy" id="85551"/>
    <lineage>
        <taxon>Eukaryota</taxon>
        <taxon>Metazoa</taxon>
        <taxon>Ecdysozoa</taxon>
        <taxon>Arthropoda</taxon>
        <taxon>Crustacea</taxon>
        <taxon>Multicrustacea</taxon>
        <taxon>Malacostraca</taxon>
        <taxon>Eumalacostraca</taxon>
        <taxon>Eucarida</taxon>
        <taxon>Decapoda</taxon>
        <taxon>Pleocyemata</taxon>
        <taxon>Brachyura</taxon>
        <taxon>Eubrachyura</taxon>
        <taxon>Portunoidea</taxon>
        <taxon>Portunidae</taxon>
        <taxon>Portuninae</taxon>
        <taxon>Scylla</taxon>
    </lineage>
</organism>
<feature type="compositionally biased region" description="Polar residues" evidence="4">
    <location>
        <begin position="272"/>
        <end position="285"/>
    </location>
</feature>
<feature type="coiled-coil region" evidence="3">
    <location>
        <begin position="567"/>
        <end position="597"/>
    </location>
</feature>
<proteinExistence type="inferred from homology"/>
<evidence type="ECO:0000313" key="7">
    <source>
        <dbReference type="EMBL" id="JAI66402.1"/>
    </source>
</evidence>
<reference evidence="7" key="1">
    <citation type="submission" date="2015-09" db="EMBL/GenBank/DDBJ databases">
        <title>Scylla olivacea transcriptome.</title>
        <authorList>
            <person name="Ikhwanuddin M."/>
        </authorList>
    </citation>
    <scope>NUCLEOTIDE SEQUENCE</scope>
</reference>